<evidence type="ECO:0000313" key="3">
    <source>
        <dbReference type="Proteomes" id="UP000008311"/>
    </source>
</evidence>
<dbReference type="AlphaFoldDB" id="B9SNM2"/>
<protein>
    <submittedName>
        <fullName evidence="2">Uncharacterized protein</fullName>
    </submittedName>
</protein>
<feature type="region of interest" description="Disordered" evidence="1">
    <location>
        <begin position="29"/>
        <end position="52"/>
    </location>
</feature>
<name>B9SNM2_RICCO</name>
<dbReference type="EMBL" id="EQ974049">
    <property type="protein sequence ID" value="EEF34793.1"/>
    <property type="molecule type" value="Genomic_DNA"/>
</dbReference>
<dbReference type="Proteomes" id="UP000008311">
    <property type="component" value="Unassembled WGS sequence"/>
</dbReference>
<reference evidence="3" key="1">
    <citation type="journal article" date="2010" name="Nat. Biotechnol.">
        <title>Draft genome sequence of the oilseed species Ricinus communis.</title>
        <authorList>
            <person name="Chan A.P."/>
            <person name="Crabtree J."/>
            <person name="Zhao Q."/>
            <person name="Lorenzi H."/>
            <person name="Orvis J."/>
            <person name="Puiu D."/>
            <person name="Melake-Berhan A."/>
            <person name="Jones K.M."/>
            <person name="Redman J."/>
            <person name="Chen G."/>
            <person name="Cahoon E.B."/>
            <person name="Gedil M."/>
            <person name="Stanke M."/>
            <person name="Haas B.J."/>
            <person name="Wortman J.R."/>
            <person name="Fraser-Liggett C.M."/>
            <person name="Ravel J."/>
            <person name="Rabinowicz P.D."/>
        </authorList>
    </citation>
    <scope>NUCLEOTIDE SEQUENCE [LARGE SCALE GENOMIC DNA]</scope>
    <source>
        <strain evidence="3">cv. Hale</strain>
    </source>
</reference>
<proteinExistence type="predicted"/>
<gene>
    <name evidence="2" type="ORF">RCOM_1758800</name>
</gene>
<dbReference type="InParanoid" id="B9SNM2"/>
<evidence type="ECO:0000256" key="1">
    <source>
        <dbReference type="SAM" id="MobiDB-lite"/>
    </source>
</evidence>
<sequence>MGEPAERAASETRQQAKAAQLEHLTQSLNLQRAEGDSSEGSHNRSHWEIRNH</sequence>
<feature type="compositionally biased region" description="Basic and acidic residues" evidence="1">
    <location>
        <begin position="33"/>
        <end position="52"/>
    </location>
</feature>
<organism evidence="2 3">
    <name type="scientific">Ricinus communis</name>
    <name type="common">Castor bean</name>
    <dbReference type="NCBI Taxonomy" id="3988"/>
    <lineage>
        <taxon>Eukaryota</taxon>
        <taxon>Viridiplantae</taxon>
        <taxon>Streptophyta</taxon>
        <taxon>Embryophyta</taxon>
        <taxon>Tracheophyta</taxon>
        <taxon>Spermatophyta</taxon>
        <taxon>Magnoliopsida</taxon>
        <taxon>eudicotyledons</taxon>
        <taxon>Gunneridae</taxon>
        <taxon>Pentapetalae</taxon>
        <taxon>rosids</taxon>
        <taxon>fabids</taxon>
        <taxon>Malpighiales</taxon>
        <taxon>Euphorbiaceae</taxon>
        <taxon>Acalyphoideae</taxon>
        <taxon>Acalypheae</taxon>
        <taxon>Ricinus</taxon>
    </lineage>
</organism>
<accession>B9SNM2</accession>
<evidence type="ECO:0000313" key="2">
    <source>
        <dbReference type="EMBL" id="EEF34793.1"/>
    </source>
</evidence>
<keyword evidence="3" id="KW-1185">Reference proteome</keyword>